<dbReference type="GO" id="GO:0005886">
    <property type="term" value="C:plasma membrane"/>
    <property type="evidence" value="ECO:0007669"/>
    <property type="project" value="InterPro"/>
</dbReference>
<keyword evidence="3" id="KW-1185">Reference proteome</keyword>
<gene>
    <name evidence="2" type="ORF">UK15_07040</name>
</gene>
<dbReference type="RefSeq" id="WP_037667570.1">
    <property type="nucleotide sequence ID" value="NZ_JYJH01000003.1"/>
</dbReference>
<dbReference type="GO" id="GO:0008556">
    <property type="term" value="F:P-type potassium transmembrane transporter activity"/>
    <property type="evidence" value="ECO:0007669"/>
    <property type="project" value="InterPro"/>
</dbReference>
<evidence type="ECO:0000256" key="1">
    <source>
        <dbReference type="SAM" id="Phobius"/>
    </source>
</evidence>
<proteinExistence type="predicted"/>
<feature type="transmembrane region" description="Helical" evidence="1">
    <location>
        <begin position="6"/>
        <end position="25"/>
    </location>
</feature>
<sequence>MTAENVIGLVVAVALLGYLVLALIFPERF</sequence>
<dbReference type="Proteomes" id="UP000034786">
    <property type="component" value="Unassembled WGS sequence"/>
</dbReference>
<dbReference type="InterPro" id="IPR011726">
    <property type="entry name" value="KdpF"/>
</dbReference>
<dbReference type="Pfam" id="PF09604">
    <property type="entry name" value="Potass_KdpF"/>
    <property type="match status" value="1"/>
</dbReference>
<keyword evidence="1" id="KW-1133">Transmembrane helix</keyword>
<evidence type="ECO:0000313" key="3">
    <source>
        <dbReference type="Proteomes" id="UP000034786"/>
    </source>
</evidence>
<dbReference type="AlphaFoldDB" id="A0A0M2GX75"/>
<evidence type="ECO:0000313" key="2">
    <source>
        <dbReference type="EMBL" id="KJK40761.1"/>
    </source>
</evidence>
<accession>A0A0M2GX75</accession>
<protein>
    <submittedName>
        <fullName evidence="2">Membrane protein</fullName>
    </submittedName>
</protein>
<dbReference type="EMBL" id="JYJH01000003">
    <property type="protein sequence ID" value="KJK40761.1"/>
    <property type="molecule type" value="Genomic_DNA"/>
</dbReference>
<name>A0A0M2GX75_9ACTN</name>
<keyword evidence="1" id="KW-0472">Membrane</keyword>
<comment type="caution">
    <text evidence="2">The sequence shown here is derived from an EMBL/GenBank/DDBJ whole genome shotgun (WGS) entry which is preliminary data.</text>
</comment>
<keyword evidence="1" id="KW-0812">Transmembrane</keyword>
<dbReference type="NCBIfam" id="TIGR02115">
    <property type="entry name" value="potass_kdpF"/>
    <property type="match status" value="1"/>
</dbReference>
<reference evidence="3" key="1">
    <citation type="submission" date="2015-02" db="EMBL/GenBank/DDBJ databases">
        <authorList>
            <person name="Ju K.-S."/>
            <person name="Doroghazi J.R."/>
            <person name="Metcalf W."/>
        </authorList>
    </citation>
    <scope>NUCLEOTIDE SEQUENCE [LARGE SCALE GENOMIC DNA]</scope>
    <source>
        <strain evidence="3">NRRL B-16380</strain>
    </source>
</reference>
<dbReference type="STRING" id="284040.UK15_07040"/>
<organism evidence="2 3">
    <name type="scientific">Streptomyces variegatus</name>
    <dbReference type="NCBI Taxonomy" id="284040"/>
    <lineage>
        <taxon>Bacteria</taxon>
        <taxon>Bacillati</taxon>
        <taxon>Actinomycetota</taxon>
        <taxon>Actinomycetes</taxon>
        <taxon>Kitasatosporales</taxon>
        <taxon>Streptomycetaceae</taxon>
        <taxon>Streptomyces</taxon>
    </lineage>
</organism>
<dbReference type="GeneID" id="93932452"/>
<dbReference type="PATRIC" id="fig|284040.3.peg.3474"/>